<evidence type="ECO:0000256" key="2">
    <source>
        <dbReference type="ARBA" id="ARBA00023180"/>
    </source>
</evidence>
<dbReference type="SUPFAM" id="SSF49503">
    <property type="entry name" value="Cupredoxins"/>
    <property type="match status" value="2"/>
</dbReference>
<comment type="caution">
    <text evidence="5">The sequence shown here is derived from an EMBL/GenBank/DDBJ whole genome shotgun (WGS) entry which is preliminary data.</text>
</comment>
<feature type="domain" description="Phytocyanin" evidence="4">
    <location>
        <begin position="153"/>
        <end position="259"/>
    </location>
</feature>
<dbReference type="Proteomes" id="UP000467841">
    <property type="component" value="Unassembled WGS sequence"/>
</dbReference>
<dbReference type="PROSITE" id="PS51485">
    <property type="entry name" value="PHYTOCYANIN"/>
    <property type="match status" value="2"/>
</dbReference>
<evidence type="ECO:0000256" key="3">
    <source>
        <dbReference type="SAM" id="SignalP"/>
    </source>
</evidence>
<dbReference type="InterPro" id="IPR039391">
    <property type="entry name" value="Phytocyanin-like"/>
</dbReference>
<dbReference type="GO" id="GO:0005886">
    <property type="term" value="C:plasma membrane"/>
    <property type="evidence" value="ECO:0007669"/>
    <property type="project" value="TreeGrafter"/>
</dbReference>
<keyword evidence="2" id="KW-0325">Glycoprotein</keyword>
<keyword evidence="3" id="KW-0732">Signal</keyword>
<dbReference type="PANTHER" id="PTHR33021">
    <property type="entry name" value="BLUE COPPER PROTEIN"/>
    <property type="match status" value="1"/>
</dbReference>
<name>A0A6D2K6V9_9BRAS</name>
<gene>
    <name evidence="5" type="ORF">MERR_LOCUS32563</name>
</gene>
<organism evidence="5 6">
    <name type="scientific">Microthlaspi erraticum</name>
    <dbReference type="NCBI Taxonomy" id="1685480"/>
    <lineage>
        <taxon>Eukaryota</taxon>
        <taxon>Viridiplantae</taxon>
        <taxon>Streptophyta</taxon>
        <taxon>Embryophyta</taxon>
        <taxon>Tracheophyta</taxon>
        <taxon>Spermatophyta</taxon>
        <taxon>Magnoliopsida</taxon>
        <taxon>eudicotyledons</taxon>
        <taxon>Gunneridae</taxon>
        <taxon>Pentapetalae</taxon>
        <taxon>rosids</taxon>
        <taxon>malvids</taxon>
        <taxon>Brassicales</taxon>
        <taxon>Brassicaceae</taxon>
        <taxon>Coluteocarpeae</taxon>
        <taxon>Microthlaspi</taxon>
    </lineage>
</organism>
<accession>A0A6D2K6V9</accession>
<dbReference type="InterPro" id="IPR008972">
    <property type="entry name" value="Cupredoxin"/>
</dbReference>
<keyword evidence="6" id="KW-1185">Reference proteome</keyword>
<reference evidence="5" key="1">
    <citation type="submission" date="2020-01" db="EMBL/GenBank/DDBJ databases">
        <authorList>
            <person name="Mishra B."/>
        </authorList>
    </citation>
    <scope>NUCLEOTIDE SEQUENCE [LARGE SCALE GENOMIC DNA]</scope>
</reference>
<feature type="chain" id="PRO_5025660770" description="Phytocyanin domain-containing protein" evidence="3">
    <location>
        <begin position="33"/>
        <end position="285"/>
    </location>
</feature>
<dbReference type="OrthoDB" id="1070902at2759"/>
<evidence type="ECO:0000256" key="1">
    <source>
        <dbReference type="ARBA" id="ARBA00023157"/>
    </source>
</evidence>
<dbReference type="Gene3D" id="2.60.40.420">
    <property type="entry name" value="Cupredoxins - blue copper proteins"/>
    <property type="match status" value="2"/>
</dbReference>
<dbReference type="FunFam" id="2.60.40.420:FF:000034">
    <property type="entry name" value="Cupredoxin superfamily protein"/>
    <property type="match status" value="2"/>
</dbReference>
<dbReference type="Pfam" id="PF02298">
    <property type="entry name" value="Cu_bind_like"/>
    <property type="match status" value="2"/>
</dbReference>
<dbReference type="PANTHER" id="PTHR33021:SF381">
    <property type="entry name" value="PHYTOCYANIN DOMAIN-CONTAINING PROTEIN"/>
    <property type="match status" value="1"/>
</dbReference>
<proteinExistence type="predicted"/>
<dbReference type="AlphaFoldDB" id="A0A6D2K6V9"/>
<evidence type="ECO:0000313" key="6">
    <source>
        <dbReference type="Proteomes" id="UP000467841"/>
    </source>
</evidence>
<evidence type="ECO:0000259" key="4">
    <source>
        <dbReference type="PROSITE" id="PS51485"/>
    </source>
</evidence>
<dbReference type="GO" id="GO:0009055">
    <property type="term" value="F:electron transfer activity"/>
    <property type="evidence" value="ECO:0007669"/>
    <property type="project" value="InterPro"/>
</dbReference>
<feature type="domain" description="Phytocyanin" evidence="4">
    <location>
        <begin position="33"/>
        <end position="134"/>
    </location>
</feature>
<dbReference type="EMBL" id="CACVBM020001318">
    <property type="protein sequence ID" value="CAA7045328.1"/>
    <property type="molecule type" value="Genomic_DNA"/>
</dbReference>
<feature type="signal peptide" evidence="3">
    <location>
        <begin position="1"/>
        <end position="32"/>
    </location>
</feature>
<protein>
    <recommendedName>
        <fullName evidence="4">Phytocyanin domain-containing protein</fullName>
    </recommendedName>
</protein>
<dbReference type="InterPro" id="IPR003245">
    <property type="entry name" value="Phytocyanin_dom"/>
</dbReference>
<sequence length="285" mass="32033">MAATATNKINTMILRFFLMTTTFTILLSCCSATVYKVGDADGWTAKDDVYYSWAEGKEFHVGDSLVFEYDRSSNDVTQVSGALEYQFCDSSSPKAVYITGHDTVTLTEPGFYYFISSNHVQCESGQRLDILVVHDPSRPIPPPPPSKTLPFGKTYKVGGDDLKGWSVPEESDFYYKWSEEKQFLVGDKLLFEYSEEANDDVLEISGDLEFKYCDPTSPVSVHKTGHDLVTLTKPGVHYFISSKTGHCEAGLKLRVVVGSRPNVPKLSPLDRLARWLRAFRPHHHH</sequence>
<keyword evidence="1" id="KW-1015">Disulfide bond</keyword>
<evidence type="ECO:0000313" key="5">
    <source>
        <dbReference type="EMBL" id="CAA7045328.1"/>
    </source>
</evidence>